<name>R4WCI3_RIPPE</name>
<dbReference type="CDD" id="cd02248">
    <property type="entry name" value="Peptidase_C1A"/>
    <property type="match status" value="1"/>
</dbReference>
<comment type="similarity">
    <text evidence="1">Belongs to the peptidase C1 family.</text>
</comment>
<dbReference type="PANTHER" id="PTHR12411">
    <property type="entry name" value="CYSTEINE PROTEASE FAMILY C1-RELATED"/>
    <property type="match status" value="1"/>
</dbReference>
<dbReference type="PROSITE" id="PS00639">
    <property type="entry name" value="THIOL_PROTEASE_HIS"/>
    <property type="match status" value="1"/>
</dbReference>
<dbReference type="Pfam" id="PF00112">
    <property type="entry name" value="Peptidase_C1"/>
    <property type="match status" value="1"/>
</dbReference>
<dbReference type="SUPFAM" id="SSF54001">
    <property type="entry name" value="Cysteine proteinases"/>
    <property type="match status" value="1"/>
</dbReference>
<dbReference type="Pfam" id="PF08246">
    <property type="entry name" value="Inhibitor_I29"/>
    <property type="match status" value="1"/>
</dbReference>
<evidence type="ECO:0000259" key="9">
    <source>
        <dbReference type="SMART" id="SM00848"/>
    </source>
</evidence>
<evidence type="ECO:0000259" key="8">
    <source>
        <dbReference type="SMART" id="SM00645"/>
    </source>
</evidence>
<evidence type="ECO:0000256" key="5">
    <source>
        <dbReference type="ARBA" id="ARBA00023145"/>
    </source>
</evidence>
<feature type="signal peptide" evidence="7">
    <location>
        <begin position="1"/>
        <end position="15"/>
    </location>
</feature>
<dbReference type="InterPro" id="IPR038765">
    <property type="entry name" value="Papain-like_cys_pep_sf"/>
</dbReference>
<dbReference type="PROSITE" id="PS00139">
    <property type="entry name" value="THIOL_PROTEASE_CYS"/>
    <property type="match status" value="1"/>
</dbReference>
<keyword evidence="4" id="KW-0788">Thiol protease</keyword>
<dbReference type="PROSITE" id="PS00640">
    <property type="entry name" value="THIOL_PROTEASE_ASN"/>
    <property type="match status" value="1"/>
</dbReference>
<organism evidence="10">
    <name type="scientific">Riptortus pedestris</name>
    <name type="common">Bean bug</name>
    <dbReference type="NCBI Taxonomy" id="329032"/>
    <lineage>
        <taxon>Eukaryota</taxon>
        <taxon>Metazoa</taxon>
        <taxon>Ecdysozoa</taxon>
        <taxon>Arthropoda</taxon>
        <taxon>Hexapoda</taxon>
        <taxon>Insecta</taxon>
        <taxon>Pterygota</taxon>
        <taxon>Neoptera</taxon>
        <taxon>Paraneoptera</taxon>
        <taxon>Hemiptera</taxon>
        <taxon>Heteroptera</taxon>
        <taxon>Panheteroptera</taxon>
        <taxon>Pentatomomorpha</taxon>
        <taxon>Coreoidea</taxon>
        <taxon>Alydidae</taxon>
        <taxon>Riptortus</taxon>
    </lineage>
</organism>
<keyword evidence="5" id="KW-0865">Zymogen</keyword>
<proteinExistence type="evidence at transcript level"/>
<keyword evidence="2" id="KW-0645">Protease</keyword>
<feature type="chain" id="PRO_5012249244" evidence="7">
    <location>
        <begin position="16"/>
        <end position="327"/>
    </location>
</feature>
<accession>R4WCI3</accession>
<dbReference type="Gene3D" id="3.90.70.10">
    <property type="entry name" value="Cysteine proteinases"/>
    <property type="match status" value="1"/>
</dbReference>
<sequence length="327" mass="35925">MKLLIIFGILAVVTASPLLEDWHGFKQYFSKTYNNLSEEKYRLGIYLKNKKIIEDHNQKFNEGRVSFSMQLNQFGDLTPEEFVESHLGCLKVPNDVKGATYISPAHLGDVPDNIDWREEGAVTPVKNQGFCGSCWAFSAGGALEAHNFRKNGKLIRVSEQNLVDCAVGHKYDCFGCNGGYMDGAFQYVIDNEGIDTEESYPYIGRDAKCRFKNNTIGGTASDIVKIPAGDEEKLAEAIATAGPVSIGIHATSAFQFYSKGVFSDSTCNPSALNHGVLAVGYGAEKGKDYWLVKNSWGRSWGDNGYIKMSRNAKNQCGVASMASYPLV</sequence>
<reference evidence="10" key="1">
    <citation type="journal article" date="2013" name="PLoS ONE">
        <title>Gene expression in gut symbiotic organ of stinkbug affected by extracellular bacterial symbiont.</title>
        <authorList>
            <person name="Futahashi R."/>
            <person name="Tanaka K."/>
            <person name="Tanahashi M."/>
            <person name="Nikoh N."/>
            <person name="Kikuchi Y."/>
            <person name="Lee B.L."/>
            <person name="Fukatsu T."/>
        </authorList>
    </citation>
    <scope>NUCLEOTIDE SEQUENCE</scope>
    <source>
        <tissue evidence="10">Midgut</tissue>
    </source>
</reference>
<keyword evidence="7" id="KW-0732">Signal</keyword>
<feature type="domain" description="Peptidase C1A papain C-terminal" evidence="8">
    <location>
        <begin position="110"/>
        <end position="326"/>
    </location>
</feature>
<dbReference type="AlphaFoldDB" id="R4WCI3"/>
<evidence type="ECO:0000256" key="4">
    <source>
        <dbReference type="ARBA" id="ARBA00022807"/>
    </source>
</evidence>
<dbReference type="InterPro" id="IPR039417">
    <property type="entry name" value="Peptidase_C1A_papain-like"/>
</dbReference>
<evidence type="ECO:0000256" key="7">
    <source>
        <dbReference type="SAM" id="SignalP"/>
    </source>
</evidence>
<protein>
    <submittedName>
        <fullName evidence="10">Cathepsin L</fullName>
    </submittedName>
</protein>
<dbReference type="InterPro" id="IPR013201">
    <property type="entry name" value="Prot_inhib_I29"/>
</dbReference>
<dbReference type="InterPro" id="IPR025660">
    <property type="entry name" value="Pept_his_AS"/>
</dbReference>
<evidence type="ECO:0000256" key="2">
    <source>
        <dbReference type="ARBA" id="ARBA00022670"/>
    </source>
</evidence>
<dbReference type="InterPro" id="IPR000668">
    <property type="entry name" value="Peptidase_C1A_C"/>
</dbReference>
<keyword evidence="6" id="KW-1015">Disulfide bond</keyword>
<dbReference type="PRINTS" id="PR00705">
    <property type="entry name" value="PAPAIN"/>
</dbReference>
<evidence type="ECO:0000256" key="1">
    <source>
        <dbReference type="ARBA" id="ARBA00008455"/>
    </source>
</evidence>
<dbReference type="InterPro" id="IPR000169">
    <property type="entry name" value="Pept_cys_AS"/>
</dbReference>
<dbReference type="FunFam" id="3.90.70.10:FF:000006">
    <property type="entry name" value="Cathepsin S"/>
    <property type="match status" value="1"/>
</dbReference>
<dbReference type="SMART" id="SM00645">
    <property type="entry name" value="Pept_C1"/>
    <property type="match status" value="1"/>
</dbReference>
<dbReference type="SMART" id="SM00848">
    <property type="entry name" value="Inhibitor_I29"/>
    <property type="match status" value="1"/>
</dbReference>
<dbReference type="EMBL" id="AK416893">
    <property type="protein sequence ID" value="BAN20108.1"/>
    <property type="molecule type" value="mRNA"/>
</dbReference>
<dbReference type="GO" id="GO:0006508">
    <property type="term" value="P:proteolysis"/>
    <property type="evidence" value="ECO:0007669"/>
    <property type="project" value="UniProtKB-KW"/>
</dbReference>
<keyword evidence="3" id="KW-0378">Hydrolase</keyword>
<evidence type="ECO:0000313" key="10">
    <source>
        <dbReference type="EMBL" id="BAN20108.1"/>
    </source>
</evidence>
<dbReference type="InterPro" id="IPR013128">
    <property type="entry name" value="Peptidase_C1A"/>
</dbReference>
<evidence type="ECO:0000256" key="6">
    <source>
        <dbReference type="ARBA" id="ARBA00023157"/>
    </source>
</evidence>
<evidence type="ECO:0000256" key="3">
    <source>
        <dbReference type="ARBA" id="ARBA00022801"/>
    </source>
</evidence>
<feature type="domain" description="Cathepsin propeptide inhibitor" evidence="9">
    <location>
        <begin position="22"/>
        <end position="82"/>
    </location>
</feature>
<dbReference type="InterPro" id="IPR025661">
    <property type="entry name" value="Pept_asp_AS"/>
</dbReference>
<dbReference type="GO" id="GO:0008234">
    <property type="term" value="F:cysteine-type peptidase activity"/>
    <property type="evidence" value="ECO:0007669"/>
    <property type="project" value="UniProtKB-KW"/>
</dbReference>